<dbReference type="PROSITE" id="PS51746">
    <property type="entry name" value="PPM_2"/>
    <property type="match status" value="1"/>
</dbReference>
<keyword evidence="7" id="KW-1185">Reference proteome</keyword>
<dbReference type="InterPro" id="IPR001932">
    <property type="entry name" value="PPM-type_phosphatase-like_dom"/>
</dbReference>
<evidence type="ECO:0000256" key="2">
    <source>
        <dbReference type="ARBA" id="ARBA00022801"/>
    </source>
</evidence>
<dbReference type="KEGG" id="eiv:EIN_487610"/>
<dbReference type="PANTHER" id="PTHR13832">
    <property type="entry name" value="PROTEIN PHOSPHATASE 2C"/>
    <property type="match status" value="1"/>
</dbReference>
<gene>
    <name evidence="6" type="ORF">EIN_487610</name>
</gene>
<proteinExistence type="inferred from homology"/>
<dbReference type="PROSITE" id="PS01032">
    <property type="entry name" value="PPM_1"/>
    <property type="match status" value="1"/>
</dbReference>
<sequence>MGSILSAPITDQASGQVDGESLKCGYTSMQGWRRTMEDSHIVQLDFQVEGGKKASFFGVFDGHGGDQVADYCEKVYVDVLLKSPAFKAGDYKKALIDTNIVIDDLMRTKDVNTFIKGLGSGGSNIYEGMFGELVADGMGCTAVVALIIDNKIYCGNAGDSRCVLFKGNKVKGMSVDHKPTLQSEIDRITQAGGTIDGGRVNGNLNLTRTIGDLMYKRQPELGPAKQIISCYPDVTEEPLDGTEQLLILACDGIWDVLTSEQCVEKVVEYLKTGLPLKQVCEKIADDCLSKEPYSKPGFDNMTLIVVKFNGYEVEVNPKSVVVEQTPEGSVVTSQ</sequence>
<reference evidence="6 7" key="1">
    <citation type="submission" date="2012-10" db="EMBL/GenBank/DDBJ databases">
        <authorList>
            <person name="Zafar N."/>
            <person name="Inman J."/>
            <person name="Hall N."/>
            <person name="Lorenzi H."/>
            <person name="Caler E."/>
        </authorList>
    </citation>
    <scope>NUCLEOTIDE SEQUENCE [LARGE SCALE GENOMIC DNA]</scope>
    <source>
        <strain evidence="6 7">IP1</strain>
    </source>
</reference>
<name>A0A0A1U4Z7_ENTIV</name>
<dbReference type="VEuPathDB" id="AmoebaDB:EIN_487610"/>
<feature type="domain" description="PPM-type phosphatase" evidence="5">
    <location>
        <begin position="23"/>
        <end position="308"/>
    </location>
</feature>
<comment type="similarity">
    <text evidence="4">Belongs to the PP2C family.</text>
</comment>
<dbReference type="SMART" id="SM00331">
    <property type="entry name" value="PP2C_SIG"/>
    <property type="match status" value="1"/>
</dbReference>
<evidence type="ECO:0000259" key="5">
    <source>
        <dbReference type="PROSITE" id="PS51746"/>
    </source>
</evidence>
<dbReference type="OrthoDB" id="10264738at2759"/>
<dbReference type="EC" id="3.1.3.16" evidence="6"/>
<accession>A0A0A1U4Z7</accession>
<keyword evidence="1" id="KW-0479">Metal-binding</keyword>
<dbReference type="Proteomes" id="UP000014680">
    <property type="component" value="Unassembled WGS sequence"/>
</dbReference>
<keyword evidence="2 4" id="KW-0378">Hydrolase</keyword>
<dbReference type="GO" id="GO:0004722">
    <property type="term" value="F:protein serine/threonine phosphatase activity"/>
    <property type="evidence" value="ECO:0007669"/>
    <property type="project" value="UniProtKB-EC"/>
</dbReference>
<dbReference type="EMBL" id="KB206670">
    <property type="protein sequence ID" value="ELP89259.1"/>
    <property type="molecule type" value="Genomic_DNA"/>
</dbReference>
<dbReference type="Gene3D" id="3.60.40.10">
    <property type="entry name" value="PPM-type phosphatase domain"/>
    <property type="match status" value="1"/>
</dbReference>
<evidence type="ECO:0000313" key="6">
    <source>
        <dbReference type="EMBL" id="ELP89259.1"/>
    </source>
</evidence>
<dbReference type="InterPro" id="IPR000222">
    <property type="entry name" value="PP2C_BS"/>
</dbReference>
<keyword evidence="3 4" id="KW-0904">Protein phosphatase</keyword>
<evidence type="ECO:0000256" key="4">
    <source>
        <dbReference type="RuleBase" id="RU003465"/>
    </source>
</evidence>
<evidence type="ECO:0000313" key="7">
    <source>
        <dbReference type="Proteomes" id="UP000014680"/>
    </source>
</evidence>
<dbReference type="PANTHER" id="PTHR13832:SF854">
    <property type="entry name" value="PROTEIN PHOSPHATASE 2C-RELATED PROTEIN"/>
    <property type="match status" value="1"/>
</dbReference>
<dbReference type="FunFam" id="3.60.40.10:FF:000075">
    <property type="entry name" value="Protein phosphatase 2C, putative"/>
    <property type="match status" value="1"/>
</dbReference>
<protein>
    <submittedName>
        <fullName evidence="6">Protein phosphatase 2C, putative</fullName>
        <ecNumber evidence="6">3.1.3.16</ecNumber>
    </submittedName>
</protein>
<dbReference type="CDD" id="cd00143">
    <property type="entry name" value="PP2Cc"/>
    <property type="match status" value="1"/>
</dbReference>
<evidence type="ECO:0000256" key="1">
    <source>
        <dbReference type="ARBA" id="ARBA00022723"/>
    </source>
</evidence>
<dbReference type="GeneID" id="14888167"/>
<dbReference type="GO" id="GO:0046872">
    <property type="term" value="F:metal ion binding"/>
    <property type="evidence" value="ECO:0007669"/>
    <property type="project" value="UniProtKB-KW"/>
</dbReference>
<dbReference type="SUPFAM" id="SSF81606">
    <property type="entry name" value="PP2C-like"/>
    <property type="match status" value="1"/>
</dbReference>
<dbReference type="SMART" id="SM00332">
    <property type="entry name" value="PP2Cc"/>
    <property type="match status" value="1"/>
</dbReference>
<dbReference type="RefSeq" id="XP_004256030.1">
    <property type="nucleotide sequence ID" value="XM_004255982.1"/>
</dbReference>
<organism evidence="6 7">
    <name type="scientific">Entamoeba invadens IP1</name>
    <dbReference type="NCBI Taxonomy" id="370355"/>
    <lineage>
        <taxon>Eukaryota</taxon>
        <taxon>Amoebozoa</taxon>
        <taxon>Evosea</taxon>
        <taxon>Archamoebae</taxon>
        <taxon>Mastigamoebida</taxon>
        <taxon>Entamoebidae</taxon>
        <taxon>Entamoeba</taxon>
    </lineage>
</organism>
<evidence type="ECO:0000256" key="3">
    <source>
        <dbReference type="ARBA" id="ARBA00022912"/>
    </source>
</evidence>
<dbReference type="InterPro" id="IPR036457">
    <property type="entry name" value="PPM-type-like_dom_sf"/>
</dbReference>
<dbReference type="OMA" id="TKRPEYR"/>
<dbReference type="AlphaFoldDB" id="A0A0A1U4Z7"/>
<dbReference type="InterPro" id="IPR015655">
    <property type="entry name" value="PP2C"/>
</dbReference>
<dbReference type="Pfam" id="PF00481">
    <property type="entry name" value="PP2C"/>
    <property type="match status" value="1"/>
</dbReference>